<dbReference type="PANTHER" id="PTHR45527">
    <property type="entry name" value="NONRIBOSOMAL PEPTIDE SYNTHETASE"/>
    <property type="match status" value="1"/>
</dbReference>
<dbReference type="InterPro" id="IPR010071">
    <property type="entry name" value="AA_adenyl_dom"/>
</dbReference>
<dbReference type="Pfam" id="PF00501">
    <property type="entry name" value="AMP-binding"/>
    <property type="match status" value="2"/>
</dbReference>
<comment type="cofactor">
    <cofactor evidence="1">
        <name>pantetheine 4'-phosphate</name>
        <dbReference type="ChEBI" id="CHEBI:47942"/>
    </cofactor>
</comment>
<dbReference type="Pfam" id="PF00975">
    <property type="entry name" value="Thioesterase"/>
    <property type="match status" value="1"/>
</dbReference>
<dbReference type="SMART" id="SM00823">
    <property type="entry name" value="PKS_PP"/>
    <property type="match status" value="2"/>
</dbReference>
<dbReference type="InterPro" id="IPR045851">
    <property type="entry name" value="AMP-bd_C_sf"/>
</dbReference>
<dbReference type="Gene3D" id="3.30.559.10">
    <property type="entry name" value="Chloramphenicol acetyltransferase-like domain"/>
    <property type="match status" value="2"/>
</dbReference>
<comment type="caution">
    <text evidence="5">The sequence shown here is derived from an EMBL/GenBank/DDBJ whole genome shotgun (WGS) entry which is preliminary data.</text>
</comment>
<reference evidence="5 6" key="1">
    <citation type="submission" date="2021-03" db="EMBL/GenBank/DDBJ databases">
        <title>Whole genome shotgun sequence of Actinoplanes toevensis NBRC 105298.</title>
        <authorList>
            <person name="Komaki H."/>
            <person name="Tamura T."/>
        </authorList>
    </citation>
    <scope>NUCLEOTIDE SEQUENCE [LARGE SCALE GENOMIC DNA]</scope>
    <source>
        <strain evidence="5 6">NBRC 105298</strain>
    </source>
</reference>
<dbReference type="InterPro" id="IPR023213">
    <property type="entry name" value="CAT-like_dom_sf"/>
</dbReference>
<dbReference type="Gene3D" id="3.30.300.30">
    <property type="match status" value="2"/>
</dbReference>
<dbReference type="FunFam" id="3.40.50.12780:FF:000012">
    <property type="entry name" value="Non-ribosomal peptide synthetase"/>
    <property type="match status" value="2"/>
</dbReference>
<dbReference type="Pfam" id="PF00668">
    <property type="entry name" value="Condensation"/>
    <property type="match status" value="2"/>
</dbReference>
<dbReference type="InterPro" id="IPR000873">
    <property type="entry name" value="AMP-dep_synth/lig_dom"/>
</dbReference>
<dbReference type="GO" id="GO:0031177">
    <property type="term" value="F:phosphopantetheine binding"/>
    <property type="evidence" value="ECO:0007669"/>
    <property type="project" value="InterPro"/>
</dbReference>
<dbReference type="GO" id="GO:0005829">
    <property type="term" value="C:cytosol"/>
    <property type="evidence" value="ECO:0007669"/>
    <property type="project" value="TreeGrafter"/>
</dbReference>
<dbReference type="InterPro" id="IPR020806">
    <property type="entry name" value="PKS_PP-bd"/>
</dbReference>
<dbReference type="InterPro" id="IPR036736">
    <property type="entry name" value="ACP-like_sf"/>
</dbReference>
<dbReference type="InterPro" id="IPR020459">
    <property type="entry name" value="AMP-binding"/>
</dbReference>
<dbReference type="Proteomes" id="UP000677082">
    <property type="component" value="Unassembled WGS sequence"/>
</dbReference>
<keyword evidence="3" id="KW-0597">Phosphoprotein</keyword>
<dbReference type="PANTHER" id="PTHR45527:SF1">
    <property type="entry name" value="FATTY ACID SYNTHASE"/>
    <property type="match status" value="1"/>
</dbReference>
<dbReference type="Gene3D" id="1.10.1200.10">
    <property type="entry name" value="ACP-like"/>
    <property type="match status" value="2"/>
</dbReference>
<accession>A0A919WBE1</accession>
<evidence type="ECO:0000256" key="2">
    <source>
        <dbReference type="ARBA" id="ARBA00022450"/>
    </source>
</evidence>
<evidence type="ECO:0000313" key="6">
    <source>
        <dbReference type="Proteomes" id="UP000677082"/>
    </source>
</evidence>
<feature type="domain" description="Carrier" evidence="4">
    <location>
        <begin position="2004"/>
        <end position="2081"/>
    </location>
</feature>
<dbReference type="NCBIfam" id="TIGR01733">
    <property type="entry name" value="AA-adenyl-dom"/>
    <property type="match status" value="2"/>
</dbReference>
<dbReference type="InterPro" id="IPR001031">
    <property type="entry name" value="Thioesterase"/>
</dbReference>
<name>A0A919WBE1_9ACTN</name>
<dbReference type="InterPro" id="IPR020802">
    <property type="entry name" value="TesA-like"/>
</dbReference>
<sequence>MSTTDLGAMTLEEKRRAVLALRKRRQAAAGPDTIEVVPRRDRHILSHQQESLWLLNQLDPGSPVYNVPIALRLHGPVDVPALEEAFRALAERHESLRTVFGSDAGGPYQRVLPAPARWPLPVTDLADRPAPEREERLHALVDAEGQRPIDLAAGPMLRTGLVRLGPDEHVLVLLMHHIVTDGWSAGVFADDLAALYAGETRPELRIQPVDYAAWQRGRVTGAHLNEQLDYWRTHLDGAPVLDFPSDRVRPANPTGAGAVLRHRLDPDVSTAVRALARSSRTSLLPVLQAGFVTVLSRWSGQPDVVTGTVLSGRTRADIEPLVGYFANTVVLRVDAAGDPTFGDLVRRCSESVLGALGHQDVPFGMVVDALKPERVPGRNPLFQVGLTLQAAATSNAGFRLPGTRVEPVEVTGTRARFDVGVTVIEQPDQTFEVQVEYSTELFDEDRMLRLVRHFERALRLGIADPEGRVATLPLLAPEEWAEIQGWNPEPVARDALLLHDLVAEWVARTPDAPAVINNDDLLSYADLSVAADRVAVALRDLGVDRGKVVGVLLDRGPELPVAELGVLKAGGAWLPLDPQQPPARWAAQLADAGAIAVVTTSALAGDLPPRVKQWHLDTAPQTDVEPVHTRVSPDDLAYIIYTSGSTGKPKGVMISHRAAAGFVQNARELFGLKPGDRLLQFANPAFDVSVFDIFAALGSGAAVVTAPRETLLDPDRLQQLMQGVTVADLPPAVLRLLDPEPLTELRALFVGLEAFPAELVNRWVSPSREFHNGYGPTEATVACVDYRCPTDGVRQSPPIGRAMTNHRVYVLDERLQPVPVGVAGELFIGGDGLARGYANRPGLTAERFLPDPFTDERMYRTGDVVRWRSDGNLEFLGRRDRQVKIRGLRIELAEVEHALAAVDGVRQAVVTVDQPGTPKAALVGYVVGPVAGVREALMRRLPLHMVPTHLIELDALPLTGNGKLDHAKLPAPSTAAQEHRPPATDTERAIAGIWHDLLGTPLDQIGGTDSFFELGGNSLQVVRLRNAVREKLRTDLDAATLFTHPVLRDLAARIDAAGPAEAGAEALTIVDRDRPQPLSPQQEGLLFLHEADPESALYHLPIVLRLDGRLDLPALRRALTALVGRHEALRTRIVTVDGVPRQIIEPAPADLPLDAQPVPSERVHDWATEQVMRPFDMASGPQLRLGLARVTETDHVLVLAMHHIITDGWSVGVLARDLAALYEGRSLPAPAVQPVDHAAWQQSEAGRAVLDAQLTYWRERLDGAPVLDFPADRPRPAEPTGAGALLEQTLDPDVAAGVRALARSTGTSLLAVLQAGFVSVLTRWTGQSDVVVGSIFSGRTRTETEDLVGLFANTVVLRADAAGEATFGELVGRCSESVLGALGHQDVPFGMVVDALKPERVPGRNPLFQVSLTLQAEGTSGADFRLPGLRAEPVDVTGTQARFDVGVTVIERETLTVQVEYSTELFDEDRMLRLVRHFERALRLGIADPEARVATLPLLAEAEWAEIQGWNPRPAARDALLLHDLVAEWVARTPDAPAVIDELSYADLSVAADRVAVALRDLGVDRGKVVGVLLDRGPELPVAELGVLKAGGAWLPLDPQQPPARWAAQLADAGAIAVVTTSALAGDLPPQLKQWHLDTAPQTEVGPVHTKVSPDDLAYIIYTSGSTGKPKGVMISHRAAASFVQNARELFGLKPGDRLLQFANPAFDVSVFDIFAALGSGAAVVTAPRETLLDPDKLQALLESSRVTVADLPPAVLRLLNPEPLTDLRALFVGLEAFPAELVNRWVSPTREFHNGYGPTEATVACVDYRCPTGGVRQSPPIGRAMTNHRVYVLDERLQPVPVGVAGELFIGGDGLARGYANRPGLTAERFLPDPFTGERMYRTGDVVRWRSDGNLEFLGRRDRQVKIRGLRIELAEVEHALAAVDGVRQAVVTVDQPGTPQAALVGYVVGPAAGVREQLMQRLPLHMVPAHVIELEALPLTGNGKLDHAKLPTPQARERTHVPPGTDTERALARIWHDLLGVPLDRIGLHDTFFDLGGNSLQVVRLRNAVREELHADLDVRRLYAAPSLAGLARLADDRPGPAGTSELVELRPGQGAPLFLIHAVGGSVAPYQALAGAVDTPVIGIEDPALHGEAPATELSAVAARYAEAIRRARPDGPYRLAGWSMGGILALEVAARLREAGGTVPVVVLIDSSVPVPAEPPSDVDLLIAFAGDVAGVSGTATPDLNRAELDSPDRVELVLERLEAGGSVPTGIRDELRRRVAVFAANARMLAAHELSPCPAPVVLLSAGDGQDEQVAAWTAYAGKALTHHAVPGTHHTVLHQPEVATVLSTV</sequence>
<evidence type="ECO:0000256" key="3">
    <source>
        <dbReference type="ARBA" id="ARBA00022553"/>
    </source>
</evidence>
<evidence type="ECO:0000313" key="5">
    <source>
        <dbReference type="EMBL" id="GIM97030.1"/>
    </source>
</evidence>
<keyword evidence="2" id="KW-0596">Phosphopantetheine</keyword>
<keyword evidence="6" id="KW-1185">Reference proteome</keyword>
<dbReference type="Gene3D" id="3.40.50.12780">
    <property type="entry name" value="N-terminal domain of ligase-like"/>
    <property type="match status" value="2"/>
</dbReference>
<dbReference type="GO" id="GO:0044550">
    <property type="term" value="P:secondary metabolite biosynthetic process"/>
    <property type="evidence" value="ECO:0007669"/>
    <property type="project" value="TreeGrafter"/>
</dbReference>
<dbReference type="GO" id="GO:0043041">
    <property type="term" value="P:amino acid activation for nonribosomal peptide biosynthetic process"/>
    <property type="evidence" value="ECO:0007669"/>
    <property type="project" value="TreeGrafter"/>
</dbReference>
<dbReference type="RefSeq" id="WP_213012685.1">
    <property type="nucleotide sequence ID" value="NZ_BOQN01000133.1"/>
</dbReference>
<dbReference type="InterPro" id="IPR042099">
    <property type="entry name" value="ANL_N_sf"/>
</dbReference>
<evidence type="ECO:0000259" key="4">
    <source>
        <dbReference type="PROSITE" id="PS50075"/>
    </source>
</evidence>
<dbReference type="SUPFAM" id="SSF56801">
    <property type="entry name" value="Acetyl-CoA synthetase-like"/>
    <property type="match status" value="2"/>
</dbReference>
<dbReference type="GO" id="GO:0008610">
    <property type="term" value="P:lipid biosynthetic process"/>
    <property type="evidence" value="ECO:0007669"/>
    <property type="project" value="UniProtKB-ARBA"/>
</dbReference>
<gene>
    <name evidence="5" type="primary">pvdD</name>
    <name evidence="5" type="ORF">Ato02nite_088230</name>
</gene>
<dbReference type="InterPro" id="IPR009081">
    <property type="entry name" value="PP-bd_ACP"/>
</dbReference>
<dbReference type="InterPro" id="IPR025110">
    <property type="entry name" value="AMP-bd_C"/>
</dbReference>
<proteinExistence type="predicted"/>
<protein>
    <submittedName>
        <fullName evidence="5">Pyoverdine synthetase D</fullName>
    </submittedName>
</protein>
<evidence type="ECO:0000256" key="1">
    <source>
        <dbReference type="ARBA" id="ARBA00001957"/>
    </source>
</evidence>
<dbReference type="SUPFAM" id="SSF52777">
    <property type="entry name" value="CoA-dependent acyltransferases"/>
    <property type="match status" value="4"/>
</dbReference>
<dbReference type="FunFam" id="2.30.38.10:FF:000001">
    <property type="entry name" value="Non-ribosomal peptide synthetase PvdI"/>
    <property type="match status" value="2"/>
</dbReference>
<dbReference type="CDD" id="cd05930">
    <property type="entry name" value="A_NRPS"/>
    <property type="match status" value="2"/>
</dbReference>
<dbReference type="PRINTS" id="PR00154">
    <property type="entry name" value="AMPBINDING"/>
</dbReference>
<dbReference type="PROSITE" id="PS00012">
    <property type="entry name" value="PHOSPHOPANTETHEINE"/>
    <property type="match status" value="2"/>
</dbReference>
<dbReference type="InterPro" id="IPR001242">
    <property type="entry name" value="Condensation_dom"/>
</dbReference>
<dbReference type="Gene3D" id="3.40.50.1820">
    <property type="entry name" value="alpha/beta hydrolase"/>
    <property type="match status" value="1"/>
</dbReference>
<dbReference type="PROSITE" id="PS00455">
    <property type="entry name" value="AMP_BINDING"/>
    <property type="match status" value="2"/>
</dbReference>
<dbReference type="Pfam" id="PF13193">
    <property type="entry name" value="AMP-binding_C"/>
    <property type="match status" value="2"/>
</dbReference>
<dbReference type="FunFam" id="3.40.50.980:FF:000001">
    <property type="entry name" value="Non-ribosomal peptide synthetase"/>
    <property type="match status" value="2"/>
</dbReference>
<dbReference type="Pfam" id="PF00550">
    <property type="entry name" value="PP-binding"/>
    <property type="match status" value="2"/>
</dbReference>
<dbReference type="SMART" id="SM00824">
    <property type="entry name" value="PKS_TE"/>
    <property type="match status" value="1"/>
</dbReference>
<dbReference type="SUPFAM" id="SSF53474">
    <property type="entry name" value="alpha/beta-Hydrolases"/>
    <property type="match status" value="1"/>
</dbReference>
<dbReference type="Gene3D" id="3.30.559.30">
    <property type="entry name" value="Nonribosomal peptide synthetase, condensation domain"/>
    <property type="match status" value="2"/>
</dbReference>
<dbReference type="InterPro" id="IPR029058">
    <property type="entry name" value="AB_hydrolase_fold"/>
</dbReference>
<dbReference type="GO" id="GO:0003824">
    <property type="term" value="F:catalytic activity"/>
    <property type="evidence" value="ECO:0007669"/>
    <property type="project" value="InterPro"/>
</dbReference>
<dbReference type="PROSITE" id="PS50075">
    <property type="entry name" value="CARRIER"/>
    <property type="match status" value="2"/>
</dbReference>
<dbReference type="InterPro" id="IPR020845">
    <property type="entry name" value="AMP-binding_CS"/>
</dbReference>
<dbReference type="EMBL" id="BOQN01000133">
    <property type="protein sequence ID" value="GIM97030.1"/>
    <property type="molecule type" value="Genomic_DNA"/>
</dbReference>
<dbReference type="InterPro" id="IPR006162">
    <property type="entry name" value="Ppantetheine_attach_site"/>
</dbReference>
<feature type="domain" description="Carrier" evidence="4">
    <location>
        <begin position="981"/>
        <end position="1058"/>
    </location>
</feature>
<organism evidence="5 6">
    <name type="scientific">Paractinoplanes toevensis</name>
    <dbReference type="NCBI Taxonomy" id="571911"/>
    <lineage>
        <taxon>Bacteria</taxon>
        <taxon>Bacillati</taxon>
        <taxon>Actinomycetota</taxon>
        <taxon>Actinomycetes</taxon>
        <taxon>Micromonosporales</taxon>
        <taxon>Micromonosporaceae</taxon>
        <taxon>Paractinoplanes</taxon>
    </lineage>
</organism>
<dbReference type="CDD" id="cd19531">
    <property type="entry name" value="LCL_NRPS-like"/>
    <property type="match status" value="2"/>
</dbReference>
<dbReference type="SUPFAM" id="SSF47336">
    <property type="entry name" value="ACP-like"/>
    <property type="match status" value="2"/>
</dbReference>